<evidence type="ECO:0000313" key="2">
    <source>
        <dbReference type="EMBL" id="QBZ62611.1"/>
    </source>
</evidence>
<protein>
    <submittedName>
        <fullName evidence="2">Uncharacterized protein</fullName>
    </submittedName>
</protein>
<evidence type="ECO:0000313" key="3">
    <source>
        <dbReference type="Proteomes" id="UP000294847"/>
    </source>
</evidence>
<feature type="region of interest" description="Disordered" evidence="1">
    <location>
        <begin position="53"/>
        <end position="78"/>
    </location>
</feature>
<accession>A0A4P7NKH1</accession>
<sequence length="339" mass="37569">MPQPIPGLRRQFIALRHPPRDQPQVERLLLVQHPHALVRPVGAVGHELHVKVPDQPGQRQPRLHVRQPAAQAPARPDAKRLKDGLVVAGKHRHVLLLCLPFREPPLRPERPRLGKVARRVVRRPVRHLQRRARGQELAVDHGAARADLAVDARGQRRAHAQRLVDDGVEVRQLADGGVAHVRLLRKRAPDLAHQPAHRLGVAQQKVRGGRDEARRRLGSGNHHDLRVGVQLRQRQAVLVLALAGRLGVDGGVGQDLRHKVGPVRGAGDAPVDLVLGQGYVPLGLVHDALRNHHLDEHAEVAHGAHYLAVHHHVQPGHEVVDPGVEPVRREYQTTRQTSS</sequence>
<feature type="non-terminal residue" evidence="2">
    <location>
        <position position="339"/>
    </location>
</feature>
<dbReference type="Proteomes" id="UP000294847">
    <property type="component" value="Chromosome 5"/>
</dbReference>
<dbReference type="AlphaFoldDB" id="A0A4P7NKH1"/>
<feature type="compositionally biased region" description="Low complexity" evidence="1">
    <location>
        <begin position="66"/>
        <end position="75"/>
    </location>
</feature>
<proteinExistence type="predicted"/>
<name>A0A4P7NKH1_PYROR</name>
<organism evidence="2 3">
    <name type="scientific">Pyricularia oryzae</name>
    <name type="common">Rice blast fungus</name>
    <name type="synonym">Magnaporthe oryzae</name>
    <dbReference type="NCBI Taxonomy" id="318829"/>
    <lineage>
        <taxon>Eukaryota</taxon>
        <taxon>Fungi</taxon>
        <taxon>Dikarya</taxon>
        <taxon>Ascomycota</taxon>
        <taxon>Pezizomycotina</taxon>
        <taxon>Sordariomycetes</taxon>
        <taxon>Sordariomycetidae</taxon>
        <taxon>Magnaporthales</taxon>
        <taxon>Pyriculariaceae</taxon>
        <taxon>Pyricularia</taxon>
    </lineage>
</organism>
<dbReference type="EMBL" id="CP034208">
    <property type="protein sequence ID" value="QBZ62611.1"/>
    <property type="molecule type" value="Genomic_DNA"/>
</dbReference>
<gene>
    <name evidence="2" type="ORF">PoMZ_11494</name>
</gene>
<reference evidence="2 3" key="1">
    <citation type="journal article" date="2019" name="Mol. Biol. Evol.">
        <title>Blast fungal genomes show frequent chromosomal changes, gene gains and losses, and effector gene turnover.</title>
        <authorList>
            <person name="Gomez Luciano L.B."/>
            <person name="Jason Tsai I."/>
            <person name="Chuma I."/>
            <person name="Tosa Y."/>
            <person name="Chen Y.H."/>
            <person name="Li J.Y."/>
            <person name="Li M.Y."/>
            <person name="Jade Lu M.Y."/>
            <person name="Nakayashiki H."/>
            <person name="Li W.H."/>
        </authorList>
    </citation>
    <scope>NUCLEOTIDE SEQUENCE [LARGE SCALE GENOMIC DNA]</scope>
    <source>
        <strain evidence="2">MZ5-1-6</strain>
    </source>
</reference>
<evidence type="ECO:0000256" key="1">
    <source>
        <dbReference type="SAM" id="MobiDB-lite"/>
    </source>
</evidence>